<reference evidence="1" key="2">
    <citation type="submission" date="2021-04" db="EMBL/GenBank/DDBJ databases">
        <authorList>
            <person name="Podell S."/>
        </authorList>
    </citation>
    <scope>NUCLEOTIDE SEQUENCE</scope>
    <source>
        <strain evidence="1">Hildebrandi</strain>
    </source>
</reference>
<reference evidence="1" key="1">
    <citation type="journal article" date="2021" name="Sci. Rep.">
        <title>Diploid genomic architecture of Nitzschia inconspicua, an elite biomass production diatom.</title>
        <authorList>
            <person name="Oliver A."/>
            <person name="Podell S."/>
            <person name="Pinowska A."/>
            <person name="Traller J.C."/>
            <person name="Smith S.R."/>
            <person name="McClure R."/>
            <person name="Beliaev A."/>
            <person name="Bohutskyi P."/>
            <person name="Hill E.A."/>
            <person name="Rabines A."/>
            <person name="Zheng H."/>
            <person name="Allen L.Z."/>
            <person name="Kuo A."/>
            <person name="Grigoriev I.V."/>
            <person name="Allen A.E."/>
            <person name="Hazlebeck D."/>
            <person name="Allen E.E."/>
        </authorList>
    </citation>
    <scope>NUCLEOTIDE SEQUENCE</scope>
    <source>
        <strain evidence="1">Hildebrandi</strain>
    </source>
</reference>
<proteinExistence type="predicted"/>
<gene>
    <name evidence="1" type="ORF">IV203_019346</name>
</gene>
<dbReference type="Proteomes" id="UP000693970">
    <property type="component" value="Unassembled WGS sequence"/>
</dbReference>
<protein>
    <recommendedName>
        <fullName evidence="3">Sulfotransferase</fullName>
    </recommendedName>
</protein>
<sequence length="447" mass="51102">MTKRIRTFGISILLLMGSLTYNIIRNLDELFALLFSTSSFQFSKNASIGHLNTGVDMCAVFGQIDLSSDTSEGRRNLLDVPGTMRKNPAPFVDRLCQDSFGLYYADEYSEETTEFSSDGFRHEARPLLLGTEHCEKMRNVHGLKLRVAIAGMFNTGTNAFVRNLQANIGVAGHENDATVPSPESSRLPSDINLNGIDFQVPWWKHHPDIANTSLPLHRDPTKHSHILPIVMVRDPLNWMQSTCINRYDLSWHLDSRRQNLGNSVPGPQNANMHQTLRSCPKMGSLDSYANQTITTPVRFNLHEIFFGSQADTTQIRRDDQNVTPQSHGPPKIRQYRSLVHLWNDFYRQYYDADFPRLFVRFEDTIFLLPRVLETIKQCVNGYSKTNTTKQYLTNSKSHGGRTNLWSALRKNSDKNTRLQLVSSPSEREFVRSEIDSTLMKAFHYHMP</sequence>
<accession>A0A9K3M0U6</accession>
<dbReference type="EMBL" id="JAGRRH010000004">
    <property type="protein sequence ID" value="KAG7370776.1"/>
    <property type="molecule type" value="Genomic_DNA"/>
</dbReference>
<organism evidence="1 2">
    <name type="scientific">Nitzschia inconspicua</name>
    <dbReference type="NCBI Taxonomy" id="303405"/>
    <lineage>
        <taxon>Eukaryota</taxon>
        <taxon>Sar</taxon>
        <taxon>Stramenopiles</taxon>
        <taxon>Ochrophyta</taxon>
        <taxon>Bacillariophyta</taxon>
        <taxon>Bacillariophyceae</taxon>
        <taxon>Bacillariophycidae</taxon>
        <taxon>Bacillariales</taxon>
        <taxon>Bacillariaceae</taxon>
        <taxon>Nitzschia</taxon>
    </lineage>
</organism>
<comment type="caution">
    <text evidence="1">The sequence shown here is derived from an EMBL/GenBank/DDBJ whole genome shotgun (WGS) entry which is preliminary data.</text>
</comment>
<evidence type="ECO:0008006" key="3">
    <source>
        <dbReference type="Google" id="ProtNLM"/>
    </source>
</evidence>
<evidence type="ECO:0000313" key="2">
    <source>
        <dbReference type="Proteomes" id="UP000693970"/>
    </source>
</evidence>
<name>A0A9K3M0U6_9STRA</name>
<evidence type="ECO:0000313" key="1">
    <source>
        <dbReference type="EMBL" id="KAG7370776.1"/>
    </source>
</evidence>
<keyword evidence="2" id="KW-1185">Reference proteome</keyword>
<dbReference type="AlphaFoldDB" id="A0A9K3M0U6"/>